<dbReference type="GO" id="GO:0006260">
    <property type="term" value="P:DNA replication"/>
    <property type="evidence" value="ECO:0007669"/>
    <property type="project" value="UniProtKB-KW"/>
</dbReference>
<dbReference type="FunFam" id="2.10.230.10:FF:000002">
    <property type="entry name" value="Molecular chaperone DnaJ"/>
    <property type="match status" value="1"/>
</dbReference>
<organism evidence="12">
    <name type="scientific">uncultured marine thaumarchaeote KM3_35_A11</name>
    <dbReference type="NCBI Taxonomy" id="1456130"/>
    <lineage>
        <taxon>Archaea</taxon>
        <taxon>Nitrososphaerota</taxon>
        <taxon>environmental samples</taxon>
    </lineage>
</organism>
<dbReference type="CDD" id="cd06257">
    <property type="entry name" value="DnaJ"/>
    <property type="match status" value="1"/>
</dbReference>
<dbReference type="InterPro" id="IPR002939">
    <property type="entry name" value="DnaJ_C"/>
</dbReference>
<dbReference type="InterPro" id="IPR012724">
    <property type="entry name" value="DnaJ"/>
</dbReference>
<dbReference type="FunFam" id="1.10.287.110:FF:000031">
    <property type="entry name" value="Molecular chaperone DnaJ"/>
    <property type="match status" value="1"/>
</dbReference>
<accession>A0A075H589</accession>
<evidence type="ECO:0000313" key="12">
    <source>
        <dbReference type="EMBL" id="AIF09103.1"/>
    </source>
</evidence>
<feature type="domain" description="CR-type" evidence="11">
    <location>
        <begin position="149"/>
        <end position="231"/>
    </location>
</feature>
<keyword evidence="4" id="KW-0677">Repeat</keyword>
<dbReference type="PROSITE" id="PS50076">
    <property type="entry name" value="DNAJ_2"/>
    <property type="match status" value="1"/>
</dbReference>
<evidence type="ECO:0000256" key="7">
    <source>
        <dbReference type="ARBA" id="ARBA00023016"/>
    </source>
</evidence>
<keyword evidence="7" id="KW-0346">Stress response</keyword>
<dbReference type="SMART" id="SM00271">
    <property type="entry name" value="DnaJ"/>
    <property type="match status" value="1"/>
</dbReference>
<dbReference type="PANTHER" id="PTHR43096">
    <property type="entry name" value="DNAJ HOMOLOG 1, MITOCHONDRIAL-RELATED"/>
    <property type="match status" value="1"/>
</dbReference>
<dbReference type="InterPro" id="IPR008971">
    <property type="entry name" value="HSP40/DnaJ_pept-bd"/>
</dbReference>
<evidence type="ECO:0000256" key="4">
    <source>
        <dbReference type="ARBA" id="ARBA00022737"/>
    </source>
</evidence>
<dbReference type="Pfam" id="PF00684">
    <property type="entry name" value="DnaJ_CXXCXGXG"/>
    <property type="match status" value="1"/>
</dbReference>
<evidence type="ECO:0000256" key="6">
    <source>
        <dbReference type="ARBA" id="ARBA00022833"/>
    </source>
</evidence>
<evidence type="ECO:0000256" key="2">
    <source>
        <dbReference type="ARBA" id="ARBA00022705"/>
    </source>
</evidence>
<dbReference type="GO" id="GO:0008270">
    <property type="term" value="F:zinc ion binding"/>
    <property type="evidence" value="ECO:0007669"/>
    <property type="project" value="UniProtKB-KW"/>
</dbReference>
<dbReference type="EMBL" id="KF900852">
    <property type="protein sequence ID" value="AIF09103.1"/>
    <property type="molecule type" value="Genomic_DNA"/>
</dbReference>
<dbReference type="Pfam" id="PF01556">
    <property type="entry name" value="DnaJ_C"/>
    <property type="match status" value="1"/>
</dbReference>
<evidence type="ECO:0000256" key="9">
    <source>
        <dbReference type="PROSITE-ProRule" id="PRU00546"/>
    </source>
</evidence>
<proteinExistence type="inferred from homology"/>
<dbReference type="SUPFAM" id="SSF46565">
    <property type="entry name" value="Chaperone J-domain"/>
    <property type="match status" value="1"/>
</dbReference>
<reference evidence="12" key="1">
    <citation type="journal article" date="2014" name="Genome Biol. Evol.">
        <title>Pangenome evidence for extensive interdomain horizontal transfer affecting lineage core and shell genes in uncultured planktonic thaumarchaeota and euryarchaeota.</title>
        <authorList>
            <person name="Deschamps P."/>
            <person name="Zivanovic Y."/>
            <person name="Moreira D."/>
            <person name="Rodriguez-Valera F."/>
            <person name="Lopez-Garcia P."/>
        </authorList>
    </citation>
    <scope>NUCLEOTIDE SEQUENCE</scope>
</reference>
<sequence>MSAKRDYYEVIGLSKTAPLNEIKDQYRKLALKFHPDRNKSPEAAEHFKEISEAYAVLADPEKRQLYDQHGHAGVDGRYSTEDIFRGAGANFDDIFSNLFGGRGRQTSSGSDSIFENLFGGGRGFGGFGRQRGSDLLRETFVTLEDVLHGKRMELDIQKNVDCPDCNGTGCSPGTSKTKCSDCNGQGQVRVSRNMGFATFATVQPCRKCKGQGVTIEKPCRKCKSGKVKGTKHISFELPAGIENGDYVISGEGDSVPDGVNGDLIVRVQVQPHPNFKRDGRDIFYDAPISMIDASLGKNLEVPTLEGHHKISVESGSQPNSIIKLKGKGLPGRGFRGRGDQYVRLVINIPKKLNKQQKELLKDFEDSFD</sequence>
<dbReference type="GO" id="GO:0005737">
    <property type="term" value="C:cytoplasm"/>
    <property type="evidence" value="ECO:0007669"/>
    <property type="project" value="TreeGrafter"/>
</dbReference>
<protein>
    <submittedName>
        <fullName evidence="12">Chaperone protein (DnaJ)</fullName>
    </submittedName>
</protein>
<dbReference type="GO" id="GO:0042026">
    <property type="term" value="P:protein refolding"/>
    <property type="evidence" value="ECO:0007669"/>
    <property type="project" value="TreeGrafter"/>
</dbReference>
<dbReference type="AlphaFoldDB" id="A0A075H589"/>
<keyword evidence="2" id="KW-0235">DNA replication</keyword>
<dbReference type="NCBIfam" id="NF008035">
    <property type="entry name" value="PRK10767.1"/>
    <property type="match status" value="1"/>
</dbReference>
<dbReference type="PROSITE" id="PS00636">
    <property type="entry name" value="DNAJ_1"/>
    <property type="match status" value="1"/>
</dbReference>
<dbReference type="Gene3D" id="2.10.230.10">
    <property type="entry name" value="Heat shock protein DnaJ, cysteine-rich domain"/>
    <property type="match status" value="1"/>
</dbReference>
<keyword evidence="3 9" id="KW-0479">Metal-binding</keyword>
<dbReference type="GO" id="GO:0051082">
    <property type="term" value="F:unfolded protein binding"/>
    <property type="evidence" value="ECO:0007669"/>
    <property type="project" value="InterPro"/>
</dbReference>
<dbReference type="PRINTS" id="PR00625">
    <property type="entry name" value="JDOMAIN"/>
</dbReference>
<dbReference type="GO" id="GO:0031072">
    <property type="term" value="F:heat shock protein binding"/>
    <property type="evidence" value="ECO:0007669"/>
    <property type="project" value="InterPro"/>
</dbReference>
<dbReference type="FunFam" id="2.60.260.20:FF:000005">
    <property type="entry name" value="Chaperone protein dnaJ 1, mitochondrial"/>
    <property type="match status" value="1"/>
</dbReference>
<dbReference type="InterPro" id="IPR036869">
    <property type="entry name" value="J_dom_sf"/>
</dbReference>
<dbReference type="CDD" id="cd10719">
    <property type="entry name" value="DnaJ_zf"/>
    <property type="match status" value="1"/>
</dbReference>
<evidence type="ECO:0000256" key="5">
    <source>
        <dbReference type="ARBA" id="ARBA00022771"/>
    </source>
</evidence>
<gene>
    <name evidence="12" type="primary">dnaJ</name>
</gene>
<evidence type="ECO:0000256" key="8">
    <source>
        <dbReference type="ARBA" id="ARBA00023186"/>
    </source>
</evidence>
<keyword evidence="5 9" id="KW-0863">Zinc-finger</keyword>
<evidence type="ECO:0000256" key="1">
    <source>
        <dbReference type="ARBA" id="ARBA00022490"/>
    </source>
</evidence>
<keyword evidence="6 9" id="KW-0862">Zinc</keyword>
<dbReference type="SUPFAM" id="SSF57938">
    <property type="entry name" value="DnaJ/Hsp40 cysteine-rich domain"/>
    <property type="match status" value="1"/>
</dbReference>
<dbReference type="InterPro" id="IPR001623">
    <property type="entry name" value="DnaJ_domain"/>
</dbReference>
<dbReference type="PANTHER" id="PTHR43096:SF10">
    <property type="entry name" value="CHAPERONE PROTEIN DNAJ A6, CHLOROPLASTIC"/>
    <property type="match status" value="1"/>
</dbReference>
<dbReference type="HAMAP" id="MF_01152">
    <property type="entry name" value="DnaJ"/>
    <property type="match status" value="1"/>
</dbReference>
<dbReference type="InterPro" id="IPR018253">
    <property type="entry name" value="DnaJ_domain_CS"/>
</dbReference>
<dbReference type="Gene3D" id="2.60.260.20">
    <property type="entry name" value="Urease metallochaperone UreE, N-terminal domain"/>
    <property type="match status" value="2"/>
</dbReference>
<feature type="domain" description="J" evidence="10">
    <location>
        <begin position="6"/>
        <end position="70"/>
    </location>
</feature>
<dbReference type="Gene3D" id="1.10.287.110">
    <property type="entry name" value="DnaJ domain"/>
    <property type="match status" value="1"/>
</dbReference>
<evidence type="ECO:0000259" key="11">
    <source>
        <dbReference type="PROSITE" id="PS51188"/>
    </source>
</evidence>
<keyword evidence="1" id="KW-0963">Cytoplasm</keyword>
<dbReference type="CDD" id="cd10747">
    <property type="entry name" value="DnaJ_C"/>
    <property type="match status" value="1"/>
</dbReference>
<dbReference type="GO" id="GO:0005524">
    <property type="term" value="F:ATP binding"/>
    <property type="evidence" value="ECO:0007669"/>
    <property type="project" value="InterPro"/>
</dbReference>
<name>A0A075H589_9ARCH</name>
<dbReference type="Pfam" id="PF00226">
    <property type="entry name" value="DnaJ"/>
    <property type="match status" value="1"/>
</dbReference>
<dbReference type="PROSITE" id="PS51188">
    <property type="entry name" value="ZF_CR"/>
    <property type="match status" value="1"/>
</dbReference>
<keyword evidence="8" id="KW-0143">Chaperone</keyword>
<dbReference type="GO" id="GO:0009408">
    <property type="term" value="P:response to heat"/>
    <property type="evidence" value="ECO:0007669"/>
    <property type="project" value="InterPro"/>
</dbReference>
<dbReference type="SUPFAM" id="SSF49493">
    <property type="entry name" value="HSP40/DnaJ peptide-binding domain"/>
    <property type="match status" value="2"/>
</dbReference>
<dbReference type="InterPro" id="IPR001305">
    <property type="entry name" value="HSP_DnaJ_Cys-rich_dom"/>
</dbReference>
<feature type="zinc finger region" description="CR-type" evidence="9">
    <location>
        <begin position="149"/>
        <end position="231"/>
    </location>
</feature>
<evidence type="ECO:0000256" key="3">
    <source>
        <dbReference type="ARBA" id="ARBA00022723"/>
    </source>
</evidence>
<dbReference type="InterPro" id="IPR036410">
    <property type="entry name" value="HSP_DnaJ_Cys-rich_dom_sf"/>
</dbReference>
<evidence type="ECO:0000259" key="10">
    <source>
        <dbReference type="PROSITE" id="PS50076"/>
    </source>
</evidence>